<dbReference type="KEGG" id="slp:Slip_0846"/>
<dbReference type="CDD" id="cd01524">
    <property type="entry name" value="RHOD_Pyr_redox"/>
    <property type="match status" value="1"/>
</dbReference>
<dbReference type="RefSeq" id="WP_013175028.1">
    <property type="nucleotide sequence ID" value="NC_014220.1"/>
</dbReference>
<feature type="domain" description="Rhodanese" evidence="7">
    <location>
        <begin position="466"/>
        <end position="549"/>
    </location>
</feature>
<dbReference type="OrthoDB" id="9802028at2"/>
<dbReference type="Pfam" id="PF07992">
    <property type="entry name" value="Pyr_redox_2"/>
    <property type="match status" value="1"/>
</dbReference>
<dbReference type="SMART" id="SM00450">
    <property type="entry name" value="RHOD"/>
    <property type="match status" value="1"/>
</dbReference>
<proteinExistence type="inferred from homology"/>
<comment type="similarity">
    <text evidence="2">Belongs to the class-III pyridine nucleotide-disulfide oxidoreductase family.</text>
</comment>
<comment type="cofactor">
    <cofactor evidence="1">
        <name>FAD</name>
        <dbReference type="ChEBI" id="CHEBI:57692"/>
    </cofactor>
</comment>
<evidence type="ECO:0000256" key="6">
    <source>
        <dbReference type="ARBA" id="ARBA00023284"/>
    </source>
</evidence>
<keyword evidence="3" id="KW-0285">Flavoprotein</keyword>
<evidence type="ECO:0000256" key="5">
    <source>
        <dbReference type="ARBA" id="ARBA00023002"/>
    </source>
</evidence>
<dbReference type="HOGENOM" id="CLU_003291_1_2_9"/>
<dbReference type="PRINTS" id="PR00411">
    <property type="entry name" value="PNDRDTASEI"/>
</dbReference>
<dbReference type="InterPro" id="IPR050260">
    <property type="entry name" value="FAD-bd_OxRdtase"/>
</dbReference>
<dbReference type="Gene3D" id="3.40.250.10">
    <property type="entry name" value="Rhodanese-like domain"/>
    <property type="match status" value="1"/>
</dbReference>
<reference evidence="9" key="1">
    <citation type="journal article" date="2010" name="Stand. Genomic Sci.">
        <title>Complete genome sequence of Syntrophothermus lipocalidus type strain (TGB-C1T).</title>
        <authorList>
            <consortium name="US DOE Joint Genome Institute (JGI-PGF)"/>
            <person name="Djao O."/>
            <person name="Zhang X."/>
            <person name="Lucas S."/>
            <person name="Lapidus A."/>
            <person name="Glavina Del Rio T."/>
            <person name="Nolan M."/>
            <person name="Tice H."/>
            <person name="Cheng J."/>
            <person name="Han C."/>
            <person name="Tapia R."/>
            <person name="Goodwin L."/>
            <person name="Pitluck S."/>
            <person name="Liolios K."/>
            <person name="Ivanova N."/>
            <person name="Mavromatis K."/>
            <person name="Mikhailova N."/>
            <person name="Ovchinnikova G."/>
            <person name="Pati A."/>
            <person name="Brambilla E."/>
            <person name="Chen A."/>
            <person name="Palaniappan K."/>
            <person name="Land M."/>
            <person name="Hauser L."/>
            <person name="Chang Y."/>
            <person name="Jeffries C."/>
            <person name="Rohde M."/>
            <person name="Sikorski J."/>
            <person name="Spring S."/>
            <person name="Goker M."/>
            <person name="Detter J."/>
            <person name="Woyke T."/>
            <person name="Bristow J."/>
            <person name="Eisen J."/>
            <person name="Markowitz V."/>
            <person name="Hugenholtz P."/>
            <person name="Kyrpides N."/>
            <person name="Klenk H."/>
        </authorList>
    </citation>
    <scope>NUCLEOTIDE SEQUENCE [LARGE SCALE GENOMIC DNA]</scope>
    <source>
        <strain evidence="9">DSM 12680 / TGB-C1</strain>
    </source>
</reference>
<protein>
    <submittedName>
        <fullName evidence="8">FAD-dependent pyridine nucleotide-disulfide oxidoreductase</fullName>
    </submittedName>
</protein>
<keyword evidence="9" id="KW-1185">Reference proteome</keyword>
<dbReference type="SUPFAM" id="SSF55424">
    <property type="entry name" value="FAD/NAD-linked reductases, dimerisation (C-terminal) domain"/>
    <property type="match status" value="1"/>
</dbReference>
<dbReference type="InterPro" id="IPR004099">
    <property type="entry name" value="Pyr_nucl-diS_OxRdtase_dimer"/>
</dbReference>
<keyword evidence="6" id="KW-0676">Redox-active center</keyword>
<dbReference type="SUPFAM" id="SSF51905">
    <property type="entry name" value="FAD/NAD(P)-binding domain"/>
    <property type="match status" value="2"/>
</dbReference>
<dbReference type="Pfam" id="PF00581">
    <property type="entry name" value="Rhodanese"/>
    <property type="match status" value="1"/>
</dbReference>
<dbReference type="PANTHER" id="PTHR43429:SF1">
    <property type="entry name" value="NAD(P)H SULFUR OXIDOREDUCTASE (COA-DEPENDENT)"/>
    <property type="match status" value="1"/>
</dbReference>
<dbReference type="InterPro" id="IPR016156">
    <property type="entry name" value="FAD/NAD-linked_Rdtase_dimer_sf"/>
</dbReference>
<dbReference type="Pfam" id="PF02852">
    <property type="entry name" value="Pyr_redox_dim"/>
    <property type="match status" value="1"/>
</dbReference>
<keyword evidence="5" id="KW-0560">Oxidoreductase</keyword>
<evidence type="ECO:0000313" key="9">
    <source>
        <dbReference type="Proteomes" id="UP000000378"/>
    </source>
</evidence>
<dbReference type="InterPro" id="IPR036188">
    <property type="entry name" value="FAD/NAD-bd_sf"/>
</dbReference>
<dbReference type="PROSITE" id="PS50206">
    <property type="entry name" value="RHODANESE_3"/>
    <property type="match status" value="1"/>
</dbReference>
<evidence type="ECO:0000256" key="3">
    <source>
        <dbReference type="ARBA" id="ARBA00022630"/>
    </source>
</evidence>
<evidence type="ECO:0000259" key="7">
    <source>
        <dbReference type="PROSITE" id="PS50206"/>
    </source>
</evidence>
<dbReference type="EMBL" id="CP002048">
    <property type="protein sequence ID" value="ADI01626.1"/>
    <property type="molecule type" value="Genomic_DNA"/>
</dbReference>
<dbReference type="eggNOG" id="COG0446">
    <property type="taxonomic scope" value="Bacteria"/>
</dbReference>
<dbReference type="SUPFAM" id="SSF52821">
    <property type="entry name" value="Rhodanese/Cell cycle control phosphatase"/>
    <property type="match status" value="1"/>
</dbReference>
<evidence type="ECO:0000256" key="1">
    <source>
        <dbReference type="ARBA" id="ARBA00001974"/>
    </source>
</evidence>
<accession>D7CLP1</accession>
<gene>
    <name evidence="8" type="ordered locus">Slip_0846</name>
</gene>
<evidence type="ECO:0000313" key="8">
    <source>
        <dbReference type="EMBL" id="ADI01626.1"/>
    </source>
</evidence>
<sequence length="559" mass="60375">MSKKVVIVGGVAGGASAAARLRRLDEEAHIVMFERGEYISYANCGLPYYVGGVIRDRKKLLVQTPEAMRRRFNIDVRTLSEVVRILPGEKEVEVKNLATGEAYRESYDYLVLSPGASPVVPDIPGANLENVFTIRNVPDSDAIKAHIETRKPSTAVVVGGGFIGLEMAEVLMACGTKVTLVEADTQVMRALDPEMAAIVHCYLRDNGVDLRLGDKLVSIKGSSGVEEVELASGKTLPAELVILGIGVRPEVWLAKEAGLEIGPTGGILVDEYLRTSDPFIYAIGDAIQVKDYVTGQDVLIPLAGPANRQGRLVADTIAGQPTPYKGSQGTAIVKIMDMVVAVTGSNEKTLNRLGREHLACHTHPAPHATYYPGGTPMAMKLIFSPGDGKVLGAQIVGYEGVDKRIDVLATAIRAGMTVFDLQDLQLAYAPPFSSAKDPVNMIGYVAGNMVQGNVEIAHWHEVDKRLAQGALLLDVRTKREVEDGAVPGALNIPVDNLRERLSELPKDKEILVYCQVGLRSYIAYRILRQHGFTAKSISGGYRTYHMVGKDKACFESGNA</sequence>
<evidence type="ECO:0000256" key="2">
    <source>
        <dbReference type="ARBA" id="ARBA00009130"/>
    </source>
</evidence>
<keyword evidence="4" id="KW-0274">FAD</keyword>
<dbReference type="PANTHER" id="PTHR43429">
    <property type="entry name" value="PYRIDINE NUCLEOTIDE-DISULFIDE OXIDOREDUCTASE DOMAIN-CONTAINING"/>
    <property type="match status" value="1"/>
</dbReference>
<dbReference type="InterPro" id="IPR001763">
    <property type="entry name" value="Rhodanese-like_dom"/>
</dbReference>
<dbReference type="Proteomes" id="UP000000378">
    <property type="component" value="Chromosome"/>
</dbReference>
<reference evidence="8 9" key="2">
    <citation type="journal article" date="2010" name="Stand. Genomic Sci.">
        <title>Complete genome sequence of Syntrophothermus lipocalidus type strain (TGB-C1).</title>
        <authorList>
            <person name="Djao O.D."/>
            <person name="Zhang X."/>
            <person name="Lucas S."/>
            <person name="Lapidus A."/>
            <person name="Del Rio T.G."/>
            <person name="Nolan M."/>
            <person name="Tice H."/>
            <person name="Cheng J.F."/>
            <person name="Han C."/>
            <person name="Tapia R."/>
            <person name="Goodwin L."/>
            <person name="Pitluck S."/>
            <person name="Liolios K."/>
            <person name="Ivanova N."/>
            <person name="Mavromatis K."/>
            <person name="Mikhailova N."/>
            <person name="Ovchinnikova G."/>
            <person name="Pati A."/>
            <person name="Brambilla E."/>
            <person name="Chen A."/>
            <person name="Palaniappan K."/>
            <person name="Land M."/>
            <person name="Hauser L."/>
            <person name="Chang Y.J."/>
            <person name="Jeffries C.D."/>
            <person name="Rohde M."/>
            <person name="Sikorski J."/>
            <person name="Spring S."/>
            <person name="Goker M."/>
            <person name="Detter J.C."/>
            <person name="Woyke T."/>
            <person name="Bristow J."/>
            <person name="Eisen J.A."/>
            <person name="Markowitz V."/>
            <person name="Hugenholtz P."/>
            <person name="Kyrpides N.C."/>
            <person name="Klenk H.P."/>
        </authorList>
    </citation>
    <scope>NUCLEOTIDE SEQUENCE [LARGE SCALE GENOMIC DNA]</scope>
    <source>
        <strain evidence="9">DSM 12680 / TGB-C1</strain>
    </source>
</reference>
<dbReference type="AlphaFoldDB" id="D7CLP1"/>
<dbReference type="STRING" id="643648.Slip_0846"/>
<evidence type="ECO:0000256" key="4">
    <source>
        <dbReference type="ARBA" id="ARBA00022827"/>
    </source>
</evidence>
<dbReference type="PRINTS" id="PR00368">
    <property type="entry name" value="FADPNR"/>
</dbReference>
<name>D7CLP1_SYNLT</name>
<dbReference type="InterPro" id="IPR023753">
    <property type="entry name" value="FAD/NAD-binding_dom"/>
</dbReference>
<dbReference type="eggNOG" id="COG0607">
    <property type="taxonomic scope" value="Bacteria"/>
</dbReference>
<dbReference type="Gene3D" id="3.50.50.60">
    <property type="entry name" value="FAD/NAD(P)-binding domain"/>
    <property type="match status" value="2"/>
</dbReference>
<organism evidence="8 9">
    <name type="scientific">Syntrophothermus lipocalidus (strain DSM 12680 / TGB-C1)</name>
    <dbReference type="NCBI Taxonomy" id="643648"/>
    <lineage>
        <taxon>Bacteria</taxon>
        <taxon>Bacillati</taxon>
        <taxon>Bacillota</taxon>
        <taxon>Clostridia</taxon>
        <taxon>Eubacteriales</taxon>
        <taxon>Syntrophomonadaceae</taxon>
        <taxon>Syntrophothermus</taxon>
    </lineage>
</organism>
<dbReference type="InterPro" id="IPR036873">
    <property type="entry name" value="Rhodanese-like_dom_sf"/>
</dbReference>
<dbReference type="GO" id="GO:0016491">
    <property type="term" value="F:oxidoreductase activity"/>
    <property type="evidence" value="ECO:0007669"/>
    <property type="project" value="UniProtKB-KW"/>
</dbReference>